<protein>
    <recommendedName>
        <fullName evidence="3">Phage tail tape measure protein</fullName>
    </recommendedName>
</protein>
<name>A0A1M7CD13_9HYPH</name>
<dbReference type="AlphaFoldDB" id="A0A1M7CD13"/>
<dbReference type="RefSeq" id="WP_073009844.1">
    <property type="nucleotide sequence ID" value="NZ_FRBW01000001.1"/>
</dbReference>
<dbReference type="OrthoDB" id="8448547at2"/>
<keyword evidence="2" id="KW-1185">Reference proteome</keyword>
<dbReference type="EMBL" id="FRBW01000001">
    <property type="protein sequence ID" value="SHL64759.1"/>
    <property type="molecule type" value="Genomic_DNA"/>
</dbReference>
<gene>
    <name evidence="1" type="ORF">SAMN05444272_1123</name>
</gene>
<dbReference type="Proteomes" id="UP000186002">
    <property type="component" value="Unassembled WGS sequence"/>
</dbReference>
<sequence length="200" mass="20150">MANDEDGGQVELPLGDLSRFSQQMAEVTRSASQFSSVLSSGMKSALVDGKTLDTVMRQMALTLSSRVVSSTLNSLTSAAVNAVSGQAGSGGSGLLSTLSSGAASLLGSVMPFAKGGVVASPTYFGLESGLGVAGEAGAEAILPLSRGSDGRLGIRTGQGGQQGPRVQINVAARDAESFRRSEAQISAMVARAVGRGRRGL</sequence>
<dbReference type="STRING" id="735517.SAMN05444272_1123"/>
<evidence type="ECO:0008006" key="3">
    <source>
        <dbReference type="Google" id="ProtNLM"/>
    </source>
</evidence>
<evidence type="ECO:0000313" key="2">
    <source>
        <dbReference type="Proteomes" id="UP000186002"/>
    </source>
</evidence>
<reference evidence="1 2" key="1">
    <citation type="submission" date="2016-11" db="EMBL/GenBank/DDBJ databases">
        <authorList>
            <person name="Jaros S."/>
            <person name="Januszkiewicz K."/>
            <person name="Wedrychowicz H."/>
        </authorList>
    </citation>
    <scope>NUCLEOTIDE SEQUENCE [LARGE SCALE GENOMIC DNA]</scope>
    <source>
        <strain evidence="1 2">DSM 22153</strain>
    </source>
</reference>
<accession>A0A1M7CD13</accession>
<evidence type="ECO:0000313" key="1">
    <source>
        <dbReference type="EMBL" id="SHL64759.1"/>
    </source>
</evidence>
<proteinExistence type="predicted"/>
<organism evidence="1 2">
    <name type="scientific">Roseibium suaedae</name>
    <dbReference type="NCBI Taxonomy" id="735517"/>
    <lineage>
        <taxon>Bacteria</taxon>
        <taxon>Pseudomonadati</taxon>
        <taxon>Pseudomonadota</taxon>
        <taxon>Alphaproteobacteria</taxon>
        <taxon>Hyphomicrobiales</taxon>
        <taxon>Stappiaceae</taxon>
        <taxon>Roseibium</taxon>
    </lineage>
</organism>